<comment type="subcellular location">
    <subcellularLocation>
        <location evidence="1">Membrane</location>
        <topology evidence="1">Single-pass membrane protein</topology>
    </subcellularLocation>
</comment>
<accession>E3LZ89</accession>
<dbReference type="InterPro" id="IPR057641">
    <property type="entry name" value="W02B3_4_N"/>
</dbReference>
<dbReference type="OrthoDB" id="444255at2759"/>
<sequence length="336" mass="39050">MIRNVLTIGAATMFTVYLFSSAFYSVYNCIFSKDNYDVFIVSLDLKGVTSTPCISFLESLSVSFPVLLIDIHVLQSLHEEKCEKLSTQRIKVAIDKTFRNNTDSNESRFQFFGMENHANKDYFQFKTQPIRTHHIIENGKEAAGKLAEFRDIMLQFNMFPFLNGGTLLGWYRECGIIPHTTDMDIAVFAKDFHSDLVKFLQSRSSPFQLVRKIGLLNDSFELTVTTKTGYKVNTDLFLMYEAVDGNGNVRNWVGGASYTLKYKYIYPKYDPWCAADLYGYLFWVTCSPQKMLIFEYGNLWYEDLPSSQYNWKNSANNVQRNGEWREEELEQVYVMY</sequence>
<reference evidence="6" key="1">
    <citation type="submission" date="2007-07" db="EMBL/GenBank/DDBJ databases">
        <title>PCAP assembly of the Caenorhabditis remanei genome.</title>
        <authorList>
            <consortium name="The Caenorhabditis remanei Sequencing Consortium"/>
            <person name="Wilson R.K."/>
        </authorList>
    </citation>
    <scope>NUCLEOTIDE SEQUENCE [LARGE SCALE GENOMIC DNA]</scope>
    <source>
        <strain evidence="6">PB4641</strain>
    </source>
</reference>
<dbReference type="Pfam" id="PF24413">
    <property type="entry name" value="W02B3_4_N"/>
    <property type="match status" value="1"/>
</dbReference>
<dbReference type="PANTHER" id="PTHR15407">
    <property type="entry name" value="FUKUTIN-RELATED"/>
    <property type="match status" value="1"/>
</dbReference>
<keyword evidence="3" id="KW-1133">Transmembrane helix</keyword>
<dbReference type="GO" id="GO:0016020">
    <property type="term" value="C:membrane"/>
    <property type="evidence" value="ECO:0007669"/>
    <property type="project" value="UniProtKB-SubCell"/>
</dbReference>
<evidence type="ECO:0000256" key="2">
    <source>
        <dbReference type="ARBA" id="ARBA00022692"/>
    </source>
</evidence>
<evidence type="ECO:0000313" key="7">
    <source>
        <dbReference type="Proteomes" id="UP000008281"/>
    </source>
</evidence>
<dbReference type="Proteomes" id="UP000008281">
    <property type="component" value="Unassembled WGS sequence"/>
</dbReference>
<dbReference type="eggNOG" id="ENOG502QUDN">
    <property type="taxonomic scope" value="Eukaryota"/>
</dbReference>
<proteinExistence type="predicted"/>
<dbReference type="EMBL" id="DS268419">
    <property type="protein sequence ID" value="EFO86660.1"/>
    <property type="molecule type" value="Genomic_DNA"/>
</dbReference>
<evidence type="ECO:0000259" key="5">
    <source>
        <dbReference type="Pfam" id="PF24413"/>
    </source>
</evidence>
<dbReference type="HOGENOM" id="CLU_041832_0_0_1"/>
<dbReference type="OMA" id="PHPTANF"/>
<name>E3LZ89_CAERE</name>
<dbReference type="AlphaFoldDB" id="E3LZ89"/>
<feature type="domain" description="W02B3.4-like N-terminal" evidence="5">
    <location>
        <begin position="53"/>
        <end position="131"/>
    </location>
</feature>
<dbReference type="FunCoup" id="E3LZ89">
    <property type="interactions" value="966"/>
</dbReference>
<organism evidence="7">
    <name type="scientific">Caenorhabditis remanei</name>
    <name type="common">Caenorhabditis vulgaris</name>
    <dbReference type="NCBI Taxonomy" id="31234"/>
    <lineage>
        <taxon>Eukaryota</taxon>
        <taxon>Metazoa</taxon>
        <taxon>Ecdysozoa</taxon>
        <taxon>Nematoda</taxon>
        <taxon>Chromadorea</taxon>
        <taxon>Rhabditida</taxon>
        <taxon>Rhabditina</taxon>
        <taxon>Rhabditomorpha</taxon>
        <taxon>Rhabditoidea</taxon>
        <taxon>Rhabditidae</taxon>
        <taxon>Peloderinae</taxon>
        <taxon>Caenorhabditis</taxon>
    </lineage>
</organism>
<evidence type="ECO:0000313" key="6">
    <source>
        <dbReference type="EMBL" id="EFO86660.1"/>
    </source>
</evidence>
<dbReference type="InParanoid" id="E3LZ89"/>
<evidence type="ECO:0000256" key="3">
    <source>
        <dbReference type="ARBA" id="ARBA00022989"/>
    </source>
</evidence>
<dbReference type="PANTHER" id="PTHR15407:SF28">
    <property type="entry name" value="RIBITOL-5-PHOSPHATE TRANSFERASE FKTN"/>
    <property type="match status" value="1"/>
</dbReference>
<keyword evidence="7" id="KW-1185">Reference proteome</keyword>
<gene>
    <name evidence="6" type="ORF">CRE_04786</name>
</gene>
<keyword evidence="2" id="KW-0812">Transmembrane</keyword>
<protein>
    <recommendedName>
        <fullName evidence="5">W02B3.4-like N-terminal domain-containing protein</fullName>
    </recommendedName>
</protein>
<evidence type="ECO:0000256" key="4">
    <source>
        <dbReference type="ARBA" id="ARBA00023136"/>
    </source>
</evidence>
<dbReference type="InterPro" id="IPR009644">
    <property type="entry name" value="FKTN/MNN4/W02B3.4-1"/>
</dbReference>
<evidence type="ECO:0000256" key="1">
    <source>
        <dbReference type="ARBA" id="ARBA00004167"/>
    </source>
</evidence>
<keyword evidence="4" id="KW-0472">Membrane</keyword>
<dbReference type="STRING" id="31234.E3LZ89"/>